<dbReference type="PANTHER" id="PTHR43847">
    <property type="entry name" value="BLL3993 PROTEIN"/>
    <property type="match status" value="1"/>
</dbReference>
<keyword evidence="4 5" id="KW-0472">Membrane</keyword>
<dbReference type="Proteomes" id="UP001225378">
    <property type="component" value="Chromosome"/>
</dbReference>
<dbReference type="RefSeq" id="WP_305906885.1">
    <property type="nucleotide sequence ID" value="NZ_CP157743.1"/>
</dbReference>
<dbReference type="EMBL" id="CP157743">
    <property type="protein sequence ID" value="XBS20346.1"/>
    <property type="molecule type" value="Genomic_DNA"/>
</dbReference>
<accession>A0AAU7NUP7</accession>
<evidence type="ECO:0000256" key="4">
    <source>
        <dbReference type="ARBA" id="ARBA00023136"/>
    </source>
</evidence>
<organism evidence="6 7">
    <name type="scientific">Methylomarinum roseum</name>
    <dbReference type="NCBI Taxonomy" id="3067653"/>
    <lineage>
        <taxon>Bacteria</taxon>
        <taxon>Pseudomonadati</taxon>
        <taxon>Pseudomonadota</taxon>
        <taxon>Gammaproteobacteria</taxon>
        <taxon>Methylococcales</taxon>
        <taxon>Methylococcaceae</taxon>
        <taxon>Methylomarinum</taxon>
    </lineage>
</organism>
<evidence type="ECO:0000256" key="2">
    <source>
        <dbReference type="ARBA" id="ARBA00022692"/>
    </source>
</evidence>
<evidence type="ECO:0000256" key="1">
    <source>
        <dbReference type="ARBA" id="ARBA00004141"/>
    </source>
</evidence>
<evidence type="ECO:0000313" key="7">
    <source>
        <dbReference type="Proteomes" id="UP001225378"/>
    </source>
</evidence>
<dbReference type="Gene3D" id="1.20.120.1630">
    <property type="match status" value="1"/>
</dbReference>
<name>A0AAU7NUP7_9GAMM</name>
<dbReference type="KEGG" id="mech:Q9L42_018665"/>
<dbReference type="InterPro" id="IPR007269">
    <property type="entry name" value="ICMT_MeTrfase"/>
</dbReference>
<dbReference type="Pfam" id="PF04140">
    <property type="entry name" value="ICMT"/>
    <property type="match status" value="1"/>
</dbReference>
<feature type="transmembrane region" description="Helical" evidence="5">
    <location>
        <begin position="78"/>
        <end position="99"/>
    </location>
</feature>
<feature type="transmembrane region" description="Helical" evidence="5">
    <location>
        <begin position="38"/>
        <end position="58"/>
    </location>
</feature>
<dbReference type="EC" id="2.1.1.100" evidence="6"/>
<reference evidence="6 7" key="1">
    <citation type="journal article" date="2024" name="Microbiology">
        <title>Methylomarinum rosea sp. nov., a novel halophilic methanotrophic bacterium from the hypersaline Lake Elton.</title>
        <authorList>
            <person name="Suleimanov R.Z."/>
            <person name="Oshkin I.Y."/>
            <person name="Danilova O.V."/>
            <person name="Suzina N.E."/>
            <person name="Dedysh S.N."/>
        </authorList>
    </citation>
    <scope>NUCLEOTIDE SEQUENCE [LARGE SCALE GENOMIC DNA]</scope>
    <source>
        <strain evidence="6 7">Ch1-1</strain>
    </source>
</reference>
<dbReference type="InterPro" id="IPR052527">
    <property type="entry name" value="Metal_cation-efflux_comp"/>
</dbReference>
<comment type="subcellular location">
    <subcellularLocation>
        <location evidence="1">Membrane</location>
        <topology evidence="1">Multi-pass membrane protein</topology>
    </subcellularLocation>
</comment>
<protein>
    <submittedName>
        <fullName evidence="6">Isoprenylcysteine carboxylmethyltransferase family protein</fullName>
        <ecNumber evidence="6">2.1.1.100</ecNumber>
        <ecNumber evidence="6">2.1.1.334</ecNumber>
    </submittedName>
</protein>
<keyword evidence="6" id="KW-0489">Methyltransferase</keyword>
<dbReference type="EC" id="2.1.1.334" evidence="6"/>
<keyword evidence="2 5" id="KW-0812">Transmembrane</keyword>
<gene>
    <name evidence="6" type="ORF">Q9L42_018665</name>
</gene>
<evidence type="ECO:0000256" key="3">
    <source>
        <dbReference type="ARBA" id="ARBA00022989"/>
    </source>
</evidence>
<evidence type="ECO:0000256" key="5">
    <source>
        <dbReference type="SAM" id="Phobius"/>
    </source>
</evidence>
<feature type="transmembrane region" description="Helical" evidence="5">
    <location>
        <begin position="6"/>
        <end position="26"/>
    </location>
</feature>
<keyword evidence="7" id="KW-1185">Reference proteome</keyword>
<proteinExistence type="predicted"/>
<keyword evidence="6" id="KW-0808">Transferase</keyword>
<dbReference type="AlphaFoldDB" id="A0AAU7NUP7"/>
<evidence type="ECO:0000313" key="6">
    <source>
        <dbReference type="EMBL" id="XBS20346.1"/>
    </source>
</evidence>
<dbReference type="GO" id="GO:0016020">
    <property type="term" value="C:membrane"/>
    <property type="evidence" value="ECO:0007669"/>
    <property type="project" value="UniProtKB-SubCell"/>
</dbReference>
<dbReference type="GO" id="GO:0032259">
    <property type="term" value="P:methylation"/>
    <property type="evidence" value="ECO:0007669"/>
    <property type="project" value="UniProtKB-KW"/>
</dbReference>
<dbReference type="GO" id="GO:0004671">
    <property type="term" value="F:protein C-terminal S-isoprenylcysteine carboxyl O-methyltransferase activity"/>
    <property type="evidence" value="ECO:0007669"/>
    <property type="project" value="UniProtKB-EC"/>
</dbReference>
<sequence length="190" mass="21499">MTPIQLLWLGAGLFWALAELSIVLASRKRALANDQRSLYKEHWIWIVVCLSLLAGLVIKERHLWPLPLPADIRQLVAMAVFLAGLALRLYAVFSLGRLFSSRVSIQPAHVLVTTGPYRYIRHPSYSGLIGGFTGAGIAMGDVLAMSVLLLPLFYVLCKRIEVEERCLHKHFGQDYLDYCRVTKKMFPLIY</sequence>
<dbReference type="PANTHER" id="PTHR43847:SF1">
    <property type="entry name" value="BLL3993 PROTEIN"/>
    <property type="match status" value="1"/>
</dbReference>
<feature type="transmembrane region" description="Helical" evidence="5">
    <location>
        <begin position="128"/>
        <end position="156"/>
    </location>
</feature>
<keyword evidence="3 5" id="KW-1133">Transmembrane helix</keyword>